<dbReference type="InterPro" id="IPR036152">
    <property type="entry name" value="Asp/glu_Ase-like_sf"/>
</dbReference>
<feature type="active site" description="O-isoaspartyl threonine intermediate" evidence="3">
    <location>
        <position position="21"/>
    </location>
</feature>
<proteinExistence type="inferred from homology"/>
<dbReference type="InterPro" id="IPR027474">
    <property type="entry name" value="L-asparaginase_N"/>
</dbReference>
<dbReference type="PANTHER" id="PTHR11707:SF28">
    <property type="entry name" value="60 KDA LYSOPHOSPHOLIPASE"/>
    <property type="match status" value="1"/>
</dbReference>
<gene>
    <name evidence="7" type="ORF">C7Y72_10885</name>
</gene>
<dbReference type="GO" id="GO:0004067">
    <property type="term" value="F:asparaginase activity"/>
    <property type="evidence" value="ECO:0007669"/>
    <property type="project" value="UniProtKB-UniRule"/>
</dbReference>
<evidence type="ECO:0000313" key="7">
    <source>
        <dbReference type="EMBL" id="PTL60113.1"/>
    </source>
</evidence>
<dbReference type="Proteomes" id="UP000240739">
    <property type="component" value="Unassembled WGS sequence"/>
</dbReference>
<comment type="caution">
    <text evidence="7">The sequence shown here is derived from an EMBL/GenBank/DDBJ whole genome shotgun (WGS) entry which is preliminary data.</text>
</comment>
<evidence type="ECO:0000313" key="8">
    <source>
        <dbReference type="Proteomes" id="UP000240739"/>
    </source>
</evidence>
<feature type="binding site" evidence="4">
    <location>
        <begin position="93"/>
        <end position="94"/>
    </location>
    <ligand>
        <name>substrate</name>
    </ligand>
</feature>
<dbReference type="SMART" id="SM00870">
    <property type="entry name" value="Asparaginase"/>
    <property type="match status" value="1"/>
</dbReference>
<dbReference type="PIRSF" id="PIRSF500176">
    <property type="entry name" value="L_ASNase"/>
    <property type="match status" value="1"/>
</dbReference>
<dbReference type="SUPFAM" id="SSF53774">
    <property type="entry name" value="Glutaminase/Asparaginase"/>
    <property type="match status" value="1"/>
</dbReference>
<dbReference type="EMBL" id="PYYB01000001">
    <property type="protein sequence ID" value="PTL60113.1"/>
    <property type="molecule type" value="Genomic_DNA"/>
</dbReference>
<keyword evidence="2" id="KW-0378">Hydrolase</keyword>
<dbReference type="InterPro" id="IPR027473">
    <property type="entry name" value="L-asparaginase_C"/>
</dbReference>
<feature type="binding site" evidence="4">
    <location>
        <position position="62"/>
    </location>
    <ligand>
        <name>substrate</name>
    </ligand>
</feature>
<dbReference type="InterPro" id="IPR037152">
    <property type="entry name" value="L-asparaginase_N_sf"/>
</dbReference>
<evidence type="ECO:0000256" key="1">
    <source>
        <dbReference type="ARBA" id="ARBA00010518"/>
    </source>
</evidence>
<comment type="similarity">
    <text evidence="1">Belongs to the asparaginase 1 family.</text>
</comment>
<dbReference type="PANTHER" id="PTHR11707">
    <property type="entry name" value="L-ASPARAGINASE"/>
    <property type="match status" value="1"/>
</dbReference>
<evidence type="ECO:0000259" key="6">
    <source>
        <dbReference type="Pfam" id="PF17763"/>
    </source>
</evidence>
<dbReference type="Gene3D" id="3.40.50.40">
    <property type="match status" value="1"/>
</dbReference>
<sequence>MAASSQPQTYRRVRILSAGGTIGMTGGGGATPELDADQLVAAVPGLAGRQGLTAETVANKPSAHLTLDDQLRICRAARDAARRGIGVVVTHGTDVLEETAMLADVIHGGEAPIVFTGAIRPASAPGADGPANLVDAVAVAASEEAAGLGVLVVFGGEIHHARCARKTDTTSLVAFSSPQTGPLGRVTEGHPTIWSQLPRNPPLDPPDLDRRVLIVPAMSGDDGALARAALDTDPHGVVIGTLGAGHLAPDILALWADVATRIPVVAYCRPERGVVLNSTYGYAGSEIDLRGTDIIPCGFLSPQAARMKLLACLASGLSIDEVRWAFRQDDG</sequence>
<dbReference type="RefSeq" id="WP_107568758.1">
    <property type="nucleotide sequence ID" value="NZ_PYYB01000001.1"/>
</dbReference>
<dbReference type="InterPro" id="IPR004550">
    <property type="entry name" value="AsnASE_II"/>
</dbReference>
<dbReference type="Gene3D" id="3.40.50.1170">
    <property type="entry name" value="L-asparaginase, N-terminal domain"/>
    <property type="match status" value="1"/>
</dbReference>
<organism evidence="7 8">
    <name type="scientific">Paraconexibacter algicola</name>
    <dbReference type="NCBI Taxonomy" id="2133960"/>
    <lineage>
        <taxon>Bacteria</taxon>
        <taxon>Bacillati</taxon>
        <taxon>Actinomycetota</taxon>
        <taxon>Thermoleophilia</taxon>
        <taxon>Solirubrobacterales</taxon>
        <taxon>Paraconexibacteraceae</taxon>
        <taxon>Paraconexibacter</taxon>
    </lineage>
</organism>
<feature type="domain" description="Asparaginase/glutaminase C-terminal" evidence="6">
    <location>
        <begin position="211"/>
        <end position="326"/>
    </location>
</feature>
<dbReference type="SFLD" id="SFLDS00057">
    <property type="entry name" value="Glutaminase/Asparaginase"/>
    <property type="match status" value="1"/>
</dbReference>
<accession>A0A2T4ULI7</accession>
<dbReference type="PRINTS" id="PR00139">
    <property type="entry name" value="ASNGLNASE"/>
</dbReference>
<dbReference type="Pfam" id="PF00710">
    <property type="entry name" value="Asparaginase"/>
    <property type="match status" value="1"/>
</dbReference>
<dbReference type="CDD" id="cd08964">
    <property type="entry name" value="L-asparaginase_II"/>
    <property type="match status" value="1"/>
</dbReference>
<evidence type="ECO:0000256" key="3">
    <source>
        <dbReference type="PIRSR" id="PIRSR001220-1"/>
    </source>
</evidence>
<evidence type="ECO:0000256" key="2">
    <source>
        <dbReference type="ARBA" id="ARBA00022801"/>
    </source>
</evidence>
<protein>
    <submittedName>
        <fullName evidence="7">L-asparaginase</fullName>
    </submittedName>
</protein>
<dbReference type="InterPro" id="IPR006034">
    <property type="entry name" value="Asparaginase/glutaminase-like"/>
</dbReference>
<keyword evidence="8" id="KW-1185">Reference proteome</keyword>
<dbReference type="OrthoDB" id="9788068at2"/>
<reference evidence="7 8" key="1">
    <citation type="submission" date="2018-03" db="EMBL/GenBank/DDBJ databases">
        <title>Aquarubrobacter algicola gen. nov., sp. nov., a novel actinobacterium isolated from shallow eutrophic lake during the end of cyanobacterial harmful algal blooms.</title>
        <authorList>
            <person name="Chun S.J."/>
        </authorList>
    </citation>
    <scope>NUCLEOTIDE SEQUENCE [LARGE SCALE GENOMIC DNA]</scope>
    <source>
        <strain evidence="7 8">Seoho-28</strain>
    </source>
</reference>
<dbReference type="AlphaFoldDB" id="A0A2T4ULI7"/>
<name>A0A2T4ULI7_9ACTN</name>
<feature type="domain" description="L-asparaginase N-terminal" evidence="5">
    <location>
        <begin position="12"/>
        <end position="193"/>
    </location>
</feature>
<dbReference type="PROSITE" id="PS51732">
    <property type="entry name" value="ASN_GLN_ASE_3"/>
    <property type="match status" value="1"/>
</dbReference>
<dbReference type="GO" id="GO:0006528">
    <property type="term" value="P:asparagine metabolic process"/>
    <property type="evidence" value="ECO:0007669"/>
    <property type="project" value="InterPro"/>
</dbReference>
<dbReference type="InterPro" id="IPR040919">
    <property type="entry name" value="Asparaginase_C"/>
</dbReference>
<dbReference type="PIRSF" id="PIRSF001220">
    <property type="entry name" value="L-ASNase_gatD"/>
    <property type="match status" value="1"/>
</dbReference>
<dbReference type="Pfam" id="PF17763">
    <property type="entry name" value="Asparaginase_C"/>
    <property type="match status" value="1"/>
</dbReference>
<evidence type="ECO:0000256" key="4">
    <source>
        <dbReference type="PIRSR" id="PIRSR001220-2"/>
    </source>
</evidence>
<evidence type="ECO:0000259" key="5">
    <source>
        <dbReference type="Pfam" id="PF00710"/>
    </source>
</evidence>